<sequence length="284" mass="31070">MGRPMGESCSARDALLSPTPSTSSAYDFGDVLGSGSFSIVRSVIHRSTGVQLAIKCFTDNFSLASAEREISCLRLCQHPSIVTFYDSFEEDGHMYMVTEQIPGRDMQVCLSERGSYSEEDVRVVMKTLLAALVSVHRVGVCHRDIKLENIVLGEKDDLASLRLIDFGLAARLTKETPYLAIPCGTPAYAAPEVVRRSPRYGTSCDIWSAGVIAYLLLCGEPPFSSSTGLRELIEKVRAADYSMCDPAWELVSDDAKDFVASLLTLDPSRRPTASKALEHAWLSS</sequence>
<dbReference type="InterPro" id="IPR011009">
    <property type="entry name" value="Kinase-like_dom_sf"/>
</dbReference>
<evidence type="ECO:0000256" key="6">
    <source>
        <dbReference type="RuleBase" id="RU000304"/>
    </source>
</evidence>
<feature type="domain" description="Protein kinase" evidence="8">
    <location>
        <begin position="26"/>
        <end position="282"/>
    </location>
</feature>
<dbReference type="EMBL" id="HBGG01015185">
    <property type="protein sequence ID" value="CAD9205521.1"/>
    <property type="molecule type" value="Transcribed_RNA"/>
</dbReference>
<dbReference type="FunFam" id="1.10.510.10:FF:000571">
    <property type="entry name" value="Maternal embryonic leucine zipper kinase"/>
    <property type="match status" value="1"/>
</dbReference>
<dbReference type="AlphaFoldDB" id="A0A7S1X2E9"/>
<keyword evidence="1" id="KW-0808">Transferase</keyword>
<evidence type="ECO:0000256" key="2">
    <source>
        <dbReference type="ARBA" id="ARBA00022741"/>
    </source>
</evidence>
<reference evidence="9" key="1">
    <citation type="submission" date="2021-01" db="EMBL/GenBank/DDBJ databases">
        <authorList>
            <person name="Corre E."/>
            <person name="Pelletier E."/>
            <person name="Niang G."/>
            <person name="Scheremetjew M."/>
            <person name="Finn R."/>
            <person name="Kale V."/>
            <person name="Holt S."/>
            <person name="Cochrane G."/>
            <person name="Meng A."/>
            <person name="Brown T."/>
            <person name="Cohen L."/>
        </authorList>
    </citation>
    <scope>NUCLEOTIDE SEQUENCE</scope>
    <source>
        <strain evidence="9">PLY429</strain>
    </source>
</reference>
<evidence type="ECO:0000256" key="1">
    <source>
        <dbReference type="ARBA" id="ARBA00022679"/>
    </source>
</evidence>
<dbReference type="PROSITE" id="PS00108">
    <property type="entry name" value="PROTEIN_KINASE_ST"/>
    <property type="match status" value="1"/>
</dbReference>
<evidence type="ECO:0000256" key="7">
    <source>
        <dbReference type="SAM" id="MobiDB-lite"/>
    </source>
</evidence>
<evidence type="ECO:0000256" key="3">
    <source>
        <dbReference type="ARBA" id="ARBA00022777"/>
    </source>
</evidence>
<accession>A0A7S1X2E9</accession>
<dbReference type="SMART" id="SM00220">
    <property type="entry name" value="S_TKc"/>
    <property type="match status" value="1"/>
</dbReference>
<dbReference type="PROSITE" id="PS00107">
    <property type="entry name" value="PROTEIN_KINASE_ATP"/>
    <property type="match status" value="1"/>
</dbReference>
<keyword evidence="6" id="KW-0723">Serine/threonine-protein kinase</keyword>
<dbReference type="InterPro" id="IPR000719">
    <property type="entry name" value="Prot_kinase_dom"/>
</dbReference>
<comment type="similarity">
    <text evidence="6">Belongs to the protein kinase superfamily.</text>
</comment>
<name>A0A7S1X2E9_9CHLO</name>
<dbReference type="InterPro" id="IPR017441">
    <property type="entry name" value="Protein_kinase_ATP_BS"/>
</dbReference>
<dbReference type="PROSITE" id="PS50011">
    <property type="entry name" value="PROTEIN_KINASE_DOM"/>
    <property type="match status" value="1"/>
</dbReference>
<evidence type="ECO:0000256" key="4">
    <source>
        <dbReference type="ARBA" id="ARBA00022840"/>
    </source>
</evidence>
<dbReference type="Pfam" id="PF00069">
    <property type="entry name" value="Pkinase"/>
    <property type="match status" value="1"/>
</dbReference>
<proteinExistence type="inferred from homology"/>
<evidence type="ECO:0000313" key="9">
    <source>
        <dbReference type="EMBL" id="CAD9205521.1"/>
    </source>
</evidence>
<dbReference type="Gene3D" id="1.10.510.10">
    <property type="entry name" value="Transferase(Phosphotransferase) domain 1"/>
    <property type="match status" value="1"/>
</dbReference>
<dbReference type="GO" id="GO:0005524">
    <property type="term" value="F:ATP binding"/>
    <property type="evidence" value="ECO:0007669"/>
    <property type="project" value="UniProtKB-UniRule"/>
</dbReference>
<dbReference type="SUPFAM" id="SSF56112">
    <property type="entry name" value="Protein kinase-like (PK-like)"/>
    <property type="match status" value="1"/>
</dbReference>
<evidence type="ECO:0000256" key="5">
    <source>
        <dbReference type="PROSITE-ProRule" id="PRU10141"/>
    </source>
</evidence>
<feature type="region of interest" description="Disordered" evidence="7">
    <location>
        <begin position="1"/>
        <end position="22"/>
    </location>
</feature>
<keyword evidence="3" id="KW-0418">Kinase</keyword>
<organism evidence="9">
    <name type="scientific">Tetraselmis chuii</name>
    <dbReference type="NCBI Taxonomy" id="63592"/>
    <lineage>
        <taxon>Eukaryota</taxon>
        <taxon>Viridiplantae</taxon>
        <taxon>Chlorophyta</taxon>
        <taxon>core chlorophytes</taxon>
        <taxon>Chlorodendrophyceae</taxon>
        <taxon>Chlorodendrales</taxon>
        <taxon>Chlorodendraceae</taxon>
        <taxon>Tetraselmis</taxon>
    </lineage>
</organism>
<gene>
    <name evidence="9" type="ORF">TCHU04912_LOCUS7757</name>
</gene>
<keyword evidence="2 5" id="KW-0547">Nucleotide-binding</keyword>
<keyword evidence="4 5" id="KW-0067">ATP-binding</keyword>
<dbReference type="PANTHER" id="PTHR24347">
    <property type="entry name" value="SERINE/THREONINE-PROTEIN KINASE"/>
    <property type="match status" value="1"/>
</dbReference>
<dbReference type="InterPro" id="IPR008271">
    <property type="entry name" value="Ser/Thr_kinase_AS"/>
</dbReference>
<protein>
    <recommendedName>
        <fullName evidence="8">Protein kinase domain-containing protein</fullName>
    </recommendedName>
</protein>
<feature type="binding site" evidence="5">
    <location>
        <position position="55"/>
    </location>
    <ligand>
        <name>ATP</name>
        <dbReference type="ChEBI" id="CHEBI:30616"/>
    </ligand>
</feature>
<dbReference type="GO" id="GO:0004674">
    <property type="term" value="F:protein serine/threonine kinase activity"/>
    <property type="evidence" value="ECO:0007669"/>
    <property type="project" value="UniProtKB-KW"/>
</dbReference>
<evidence type="ECO:0000259" key="8">
    <source>
        <dbReference type="PROSITE" id="PS50011"/>
    </source>
</evidence>
<dbReference type="CDD" id="cd05117">
    <property type="entry name" value="STKc_CAMK"/>
    <property type="match status" value="1"/>
</dbReference>